<comment type="pathway">
    <text evidence="1">Sulfur metabolism; hydrogen sulfide biosynthesis; sulfite from sulfate: step 3/3.</text>
</comment>
<evidence type="ECO:0000256" key="13">
    <source>
        <dbReference type="SAM" id="MobiDB-lite"/>
    </source>
</evidence>
<dbReference type="GO" id="GO:0009086">
    <property type="term" value="P:methionine biosynthetic process"/>
    <property type="evidence" value="ECO:0007669"/>
    <property type="project" value="UniProtKB-KW"/>
</dbReference>
<dbReference type="EC" id="1.8.4.8" evidence="3"/>
<dbReference type="PANTHER" id="PTHR46509:SF1">
    <property type="entry name" value="PHOSPHOADENOSINE PHOSPHOSULFATE REDUCTASE"/>
    <property type="match status" value="1"/>
</dbReference>
<keyword evidence="7" id="KW-0486">Methionine biosynthesis</keyword>
<keyword evidence="8" id="KW-0198">Cysteine biosynthesis</keyword>
<dbReference type="AlphaFoldDB" id="A0A177AGB0"/>
<gene>
    <name evidence="15" type="ORF">VC83_02376</name>
</gene>
<evidence type="ECO:0000256" key="10">
    <source>
        <dbReference type="ARBA" id="ARBA00078053"/>
    </source>
</evidence>
<evidence type="ECO:0000256" key="9">
    <source>
        <dbReference type="ARBA" id="ARBA00052536"/>
    </source>
</evidence>
<evidence type="ECO:0000313" key="15">
    <source>
        <dbReference type="EMBL" id="OAF61145.1"/>
    </source>
</evidence>
<dbReference type="RefSeq" id="XP_024326422.1">
    <property type="nucleotide sequence ID" value="XM_024466042.1"/>
</dbReference>
<dbReference type="GO" id="GO:0019344">
    <property type="term" value="P:cysteine biosynthetic process"/>
    <property type="evidence" value="ECO:0007669"/>
    <property type="project" value="UniProtKB-KW"/>
</dbReference>
<dbReference type="GO" id="GO:0004604">
    <property type="term" value="F:phosphoadenylyl-sulfate reductase (thioredoxin) activity"/>
    <property type="evidence" value="ECO:0007669"/>
    <property type="project" value="UniProtKB-EC"/>
</dbReference>
<keyword evidence="4" id="KW-0028">Amino-acid biosynthesis</keyword>
<dbReference type="eggNOG" id="KOG0189">
    <property type="taxonomic scope" value="Eukaryota"/>
</dbReference>
<dbReference type="Pfam" id="PF01507">
    <property type="entry name" value="PAPS_reduct"/>
    <property type="match status" value="1"/>
</dbReference>
<feature type="region of interest" description="Disordered" evidence="13">
    <location>
        <begin position="1"/>
        <end position="21"/>
    </location>
</feature>
<dbReference type="NCBIfam" id="TIGR02057">
    <property type="entry name" value="PAPS_reductase"/>
    <property type="match status" value="1"/>
</dbReference>
<comment type="catalytic activity">
    <reaction evidence="9">
        <text>[thioredoxin]-disulfide + sulfite + adenosine 3',5'-bisphosphate + 2 H(+) = [thioredoxin]-dithiol + 3'-phosphoadenylyl sulfate</text>
        <dbReference type="Rhea" id="RHEA:11724"/>
        <dbReference type="Rhea" id="RHEA-COMP:10698"/>
        <dbReference type="Rhea" id="RHEA-COMP:10700"/>
        <dbReference type="ChEBI" id="CHEBI:15378"/>
        <dbReference type="ChEBI" id="CHEBI:17359"/>
        <dbReference type="ChEBI" id="CHEBI:29950"/>
        <dbReference type="ChEBI" id="CHEBI:50058"/>
        <dbReference type="ChEBI" id="CHEBI:58339"/>
        <dbReference type="ChEBI" id="CHEBI:58343"/>
        <dbReference type="EC" id="1.8.4.8"/>
    </reaction>
</comment>
<evidence type="ECO:0000256" key="1">
    <source>
        <dbReference type="ARBA" id="ARBA00004848"/>
    </source>
</evidence>
<evidence type="ECO:0000256" key="4">
    <source>
        <dbReference type="ARBA" id="ARBA00022605"/>
    </source>
</evidence>
<dbReference type="GO" id="GO:0019379">
    <property type="term" value="P:sulfate assimilation, phosphoadenylyl sulfate reduction by phosphoadenylyl-sulfate reductase (thioredoxin)"/>
    <property type="evidence" value="ECO:0007669"/>
    <property type="project" value="InterPro"/>
</dbReference>
<organism evidence="15">
    <name type="scientific">Pseudogymnoascus destructans</name>
    <dbReference type="NCBI Taxonomy" id="655981"/>
    <lineage>
        <taxon>Eukaryota</taxon>
        <taxon>Fungi</taxon>
        <taxon>Dikarya</taxon>
        <taxon>Ascomycota</taxon>
        <taxon>Pezizomycotina</taxon>
        <taxon>Leotiomycetes</taxon>
        <taxon>Thelebolales</taxon>
        <taxon>Thelebolaceae</taxon>
        <taxon>Pseudogymnoascus</taxon>
    </lineage>
</organism>
<comment type="similarity">
    <text evidence="2">Belongs to the PAPS reductase family. CysH subfamily.</text>
</comment>
<evidence type="ECO:0000256" key="8">
    <source>
        <dbReference type="ARBA" id="ARBA00023192"/>
    </source>
</evidence>
<evidence type="ECO:0000256" key="11">
    <source>
        <dbReference type="ARBA" id="ARBA00082472"/>
    </source>
</evidence>
<dbReference type="InterPro" id="IPR002500">
    <property type="entry name" value="PAPS_reduct_dom"/>
</dbReference>
<reference evidence="15" key="1">
    <citation type="submission" date="2016-03" db="EMBL/GenBank/DDBJ databases">
        <title>Updated assembly of Pseudogymnoascus destructans, the fungus causing white-nose syndrome of bats.</title>
        <authorList>
            <person name="Palmer J.M."/>
            <person name="Drees K.P."/>
            <person name="Foster J.T."/>
            <person name="Lindner D.L."/>
        </authorList>
    </citation>
    <scope>NUCLEOTIDE SEQUENCE [LARGE SCALE GENOMIC DNA]</scope>
    <source>
        <strain evidence="15">20631-21</strain>
    </source>
</reference>
<dbReference type="VEuPathDB" id="FungiDB:GMDG_01235"/>
<keyword evidence="6" id="KW-0560">Oxidoreductase</keyword>
<dbReference type="PANTHER" id="PTHR46509">
    <property type="entry name" value="PHOSPHOADENOSINE PHOSPHOSULFATE REDUCTASE"/>
    <property type="match status" value="1"/>
</dbReference>
<evidence type="ECO:0000256" key="2">
    <source>
        <dbReference type="ARBA" id="ARBA00009732"/>
    </source>
</evidence>
<feature type="domain" description="Phosphoadenosine phosphosulphate reductase" evidence="14">
    <location>
        <begin position="61"/>
        <end position="241"/>
    </location>
</feature>
<dbReference type="NCBIfam" id="TIGR00434">
    <property type="entry name" value="cysH"/>
    <property type="match status" value="1"/>
</dbReference>
<evidence type="ECO:0000259" key="14">
    <source>
        <dbReference type="Pfam" id="PF01507"/>
    </source>
</evidence>
<protein>
    <recommendedName>
        <fullName evidence="3">phosphoadenylyl-sulfate reductase (thioredoxin)</fullName>
        <ecNumber evidence="3">1.8.4.8</ecNumber>
    </recommendedName>
    <alternativeName>
        <fullName evidence="10">3'-phosphoadenylylsulfate reductase</fullName>
    </alternativeName>
    <alternativeName>
        <fullName evidence="12">PAPS reductase, thioredoxin dependent</fullName>
    </alternativeName>
    <alternativeName>
        <fullName evidence="11">PAdoPS reductase</fullName>
    </alternativeName>
</protein>
<dbReference type="InterPro" id="IPR011800">
    <property type="entry name" value="PAPS_reductase_CysH"/>
</dbReference>
<dbReference type="InterPro" id="IPR004511">
    <property type="entry name" value="PAPS/APS_Rdtase"/>
</dbReference>
<dbReference type="Gene3D" id="3.40.50.620">
    <property type="entry name" value="HUPs"/>
    <property type="match status" value="1"/>
</dbReference>
<accession>A0A177AGB0</accession>
<dbReference type="OrthoDB" id="7869097at2759"/>
<proteinExistence type="inferred from homology"/>
<dbReference type="FunFam" id="3.40.50.620:FF:000151">
    <property type="entry name" value="Phosphoadenosine phosphosulfate reductase"/>
    <property type="match status" value="1"/>
</dbReference>
<dbReference type="EMBL" id="KV441390">
    <property type="protein sequence ID" value="OAF61145.1"/>
    <property type="molecule type" value="Genomic_DNA"/>
</dbReference>
<dbReference type="InterPro" id="IPR014729">
    <property type="entry name" value="Rossmann-like_a/b/a_fold"/>
</dbReference>
<evidence type="ECO:0000256" key="3">
    <source>
        <dbReference type="ARBA" id="ARBA00013096"/>
    </source>
</evidence>
<dbReference type="GO" id="GO:0005737">
    <property type="term" value="C:cytoplasm"/>
    <property type="evidence" value="ECO:0007669"/>
    <property type="project" value="TreeGrafter"/>
</dbReference>
<dbReference type="PIRSF" id="PIRSF000857">
    <property type="entry name" value="PAPS_reductase"/>
    <property type="match status" value="1"/>
</dbReference>
<evidence type="ECO:0000256" key="5">
    <source>
        <dbReference type="ARBA" id="ARBA00022857"/>
    </source>
</evidence>
<sequence>MGSSKDTTSDAESGYASGSSSRATLPQITFTKPQLKHINSQLSRMEPLAILRWAKTTLPSLFQTTAFGLTGLVTIDLLSKLQAEDPSSPPVPLIFLDTFHHFPETLDLLQRIQARYPDAALHTFSPAGLANAEEFETRYGPKLWETEPDLYDWVAKVELAERAYSDLSVAAVLTGRRRSQGDKRSDLGILEVDDAGLVKLNPLFNWSFAQVKAYIDENNVPYNVLLDQGYKSVGDWHSTQPVAQGEDERAGRWKGQEKTECGIHNKRSKYAVYLEEMERKAKAEAEAAAAVAPTPVAPVEIAI</sequence>
<name>A0A177AGB0_9PEZI</name>
<dbReference type="Proteomes" id="UP000077154">
    <property type="component" value="Unassembled WGS sequence"/>
</dbReference>
<evidence type="ECO:0000256" key="7">
    <source>
        <dbReference type="ARBA" id="ARBA00023167"/>
    </source>
</evidence>
<dbReference type="CDD" id="cd23945">
    <property type="entry name" value="PAPS_reductase"/>
    <property type="match status" value="1"/>
</dbReference>
<evidence type="ECO:0000256" key="6">
    <source>
        <dbReference type="ARBA" id="ARBA00023002"/>
    </source>
</evidence>
<keyword evidence="5" id="KW-0521">NADP</keyword>
<evidence type="ECO:0000256" key="12">
    <source>
        <dbReference type="ARBA" id="ARBA00082553"/>
    </source>
</evidence>
<dbReference type="HAMAP" id="MF_00063">
    <property type="entry name" value="CysH"/>
    <property type="match status" value="1"/>
</dbReference>
<dbReference type="GeneID" id="36285459"/>
<dbReference type="SUPFAM" id="SSF52402">
    <property type="entry name" value="Adenine nucleotide alpha hydrolases-like"/>
    <property type="match status" value="1"/>
</dbReference>
<dbReference type="NCBIfam" id="NF002537">
    <property type="entry name" value="PRK02090.1"/>
    <property type="match status" value="1"/>
</dbReference>